<feature type="coiled-coil region" evidence="1">
    <location>
        <begin position="262"/>
        <end position="289"/>
    </location>
</feature>
<dbReference type="AlphaFoldDB" id="A0AAE0MF50"/>
<gene>
    <name evidence="4" type="ORF">B0H66DRAFT_23769</name>
</gene>
<accession>A0AAE0MF50</accession>
<feature type="compositionally biased region" description="Basic residues" evidence="2">
    <location>
        <begin position="37"/>
        <end position="46"/>
    </location>
</feature>
<sequence length="414" mass="45407">MSHNGPETTSSRGATSFPQRSRHQITRSISELSSPIRLHRHHSHRVAGKERDQQHQRDTLSPVRQSPGPMPLNSTNPPQQQGRLSFDGSLSGAAMTPSNLSPNPSRRTSILIPTTDVNNNPIVTATTGGAPAAAAAALTNNNTNTSSKEDEAVVKERQKASARESGLRTSLSNLEVFQTSTTRRLDDTYYSVLERLGALQSTIVALKELAGLSCDMNDTFTTKASELASDIGQQLDTFGQFEDQQQRIERLQGRVHVGRDRIRGLSERVDRVRERIERWERADREWQERTRKRLRVVWILTSAVVFFMLLLVVSAQYAPVVTDMEGASVSRIANESLGALRNVTVGGKVKLWTGVVGGGQKKEGSSGHERPEHSTVTTVATTTRAELKSALSLALPSASPSGTDRDLLRAFDEL</sequence>
<reference evidence="4" key="2">
    <citation type="submission" date="2023-06" db="EMBL/GenBank/DDBJ databases">
        <authorList>
            <consortium name="Lawrence Berkeley National Laboratory"/>
            <person name="Haridas S."/>
            <person name="Hensen N."/>
            <person name="Bonometti L."/>
            <person name="Westerberg I."/>
            <person name="Brannstrom I.O."/>
            <person name="Guillou S."/>
            <person name="Cros-Aarteil S."/>
            <person name="Calhoun S."/>
            <person name="Kuo A."/>
            <person name="Mondo S."/>
            <person name="Pangilinan J."/>
            <person name="Riley R."/>
            <person name="Labutti K."/>
            <person name="Andreopoulos B."/>
            <person name="Lipzen A."/>
            <person name="Chen C."/>
            <person name="Yanf M."/>
            <person name="Daum C."/>
            <person name="Ng V."/>
            <person name="Clum A."/>
            <person name="Steindorff A."/>
            <person name="Ohm R."/>
            <person name="Martin F."/>
            <person name="Silar P."/>
            <person name="Natvig D."/>
            <person name="Lalanne C."/>
            <person name="Gautier V."/>
            <person name="Ament-Velasquez S.L."/>
            <person name="Kruys A."/>
            <person name="Hutchinson M.I."/>
            <person name="Powell A.J."/>
            <person name="Barry K."/>
            <person name="Miller A.N."/>
            <person name="Grigoriev I.V."/>
            <person name="Debuchy R."/>
            <person name="Gladieux P."/>
            <person name="Thoren M.H."/>
            <person name="Johannesson H."/>
        </authorList>
    </citation>
    <scope>NUCLEOTIDE SEQUENCE</scope>
    <source>
        <strain evidence="4">CBS 118394</strain>
    </source>
</reference>
<dbReference type="Proteomes" id="UP001283341">
    <property type="component" value="Unassembled WGS sequence"/>
</dbReference>
<evidence type="ECO:0000256" key="3">
    <source>
        <dbReference type="SAM" id="Phobius"/>
    </source>
</evidence>
<evidence type="ECO:0000256" key="2">
    <source>
        <dbReference type="SAM" id="MobiDB-lite"/>
    </source>
</evidence>
<feature type="region of interest" description="Disordered" evidence="2">
    <location>
        <begin position="1"/>
        <end position="109"/>
    </location>
</feature>
<keyword evidence="3" id="KW-0812">Transmembrane</keyword>
<evidence type="ECO:0000313" key="5">
    <source>
        <dbReference type="Proteomes" id="UP001283341"/>
    </source>
</evidence>
<keyword evidence="3" id="KW-1133">Transmembrane helix</keyword>
<protein>
    <submittedName>
        <fullName evidence="4">Uncharacterized protein</fullName>
    </submittedName>
</protein>
<feature type="compositionally biased region" description="Basic and acidic residues" evidence="2">
    <location>
        <begin position="47"/>
        <end position="58"/>
    </location>
</feature>
<evidence type="ECO:0000313" key="4">
    <source>
        <dbReference type="EMBL" id="KAK3329418.1"/>
    </source>
</evidence>
<feature type="compositionally biased region" description="Polar residues" evidence="2">
    <location>
        <begin position="1"/>
        <end position="19"/>
    </location>
</feature>
<keyword evidence="5" id="KW-1185">Reference proteome</keyword>
<feature type="compositionally biased region" description="Polar residues" evidence="2">
    <location>
        <begin position="96"/>
        <end position="109"/>
    </location>
</feature>
<name>A0AAE0MF50_9PEZI</name>
<feature type="transmembrane region" description="Helical" evidence="3">
    <location>
        <begin position="296"/>
        <end position="318"/>
    </location>
</feature>
<reference evidence="4" key="1">
    <citation type="journal article" date="2023" name="Mol. Phylogenet. Evol.">
        <title>Genome-scale phylogeny and comparative genomics of the fungal order Sordariales.</title>
        <authorList>
            <person name="Hensen N."/>
            <person name="Bonometti L."/>
            <person name="Westerberg I."/>
            <person name="Brannstrom I.O."/>
            <person name="Guillou S."/>
            <person name="Cros-Aarteil S."/>
            <person name="Calhoun S."/>
            <person name="Haridas S."/>
            <person name="Kuo A."/>
            <person name="Mondo S."/>
            <person name="Pangilinan J."/>
            <person name="Riley R."/>
            <person name="LaButti K."/>
            <person name="Andreopoulos B."/>
            <person name="Lipzen A."/>
            <person name="Chen C."/>
            <person name="Yan M."/>
            <person name="Daum C."/>
            <person name="Ng V."/>
            <person name="Clum A."/>
            <person name="Steindorff A."/>
            <person name="Ohm R.A."/>
            <person name="Martin F."/>
            <person name="Silar P."/>
            <person name="Natvig D.O."/>
            <person name="Lalanne C."/>
            <person name="Gautier V."/>
            <person name="Ament-Velasquez S.L."/>
            <person name="Kruys A."/>
            <person name="Hutchinson M.I."/>
            <person name="Powell A.J."/>
            <person name="Barry K."/>
            <person name="Miller A.N."/>
            <person name="Grigoriev I.V."/>
            <person name="Debuchy R."/>
            <person name="Gladieux P."/>
            <person name="Hiltunen Thoren M."/>
            <person name="Johannesson H."/>
        </authorList>
    </citation>
    <scope>NUCLEOTIDE SEQUENCE</scope>
    <source>
        <strain evidence="4">CBS 118394</strain>
    </source>
</reference>
<feature type="compositionally biased region" description="Polar residues" evidence="2">
    <location>
        <begin position="72"/>
        <end position="83"/>
    </location>
</feature>
<organism evidence="4 5">
    <name type="scientific">Apodospora peruviana</name>
    <dbReference type="NCBI Taxonomy" id="516989"/>
    <lineage>
        <taxon>Eukaryota</taxon>
        <taxon>Fungi</taxon>
        <taxon>Dikarya</taxon>
        <taxon>Ascomycota</taxon>
        <taxon>Pezizomycotina</taxon>
        <taxon>Sordariomycetes</taxon>
        <taxon>Sordariomycetidae</taxon>
        <taxon>Sordariales</taxon>
        <taxon>Lasiosphaeriaceae</taxon>
        <taxon>Apodospora</taxon>
    </lineage>
</organism>
<comment type="caution">
    <text evidence="4">The sequence shown here is derived from an EMBL/GenBank/DDBJ whole genome shotgun (WGS) entry which is preliminary data.</text>
</comment>
<dbReference type="EMBL" id="JAUEDM010000001">
    <property type="protein sequence ID" value="KAK3329418.1"/>
    <property type="molecule type" value="Genomic_DNA"/>
</dbReference>
<evidence type="ECO:0000256" key="1">
    <source>
        <dbReference type="SAM" id="Coils"/>
    </source>
</evidence>
<keyword evidence="1" id="KW-0175">Coiled coil</keyword>
<keyword evidence="3" id="KW-0472">Membrane</keyword>
<proteinExistence type="predicted"/>